<dbReference type="Gene3D" id="1.10.530.10">
    <property type="match status" value="1"/>
</dbReference>
<dbReference type="EMBL" id="WTYM01000033">
    <property type="protein sequence ID" value="MXO59205.1"/>
    <property type="molecule type" value="Genomic_DNA"/>
</dbReference>
<evidence type="ECO:0000313" key="7">
    <source>
        <dbReference type="Proteomes" id="UP000433652"/>
    </source>
</evidence>
<evidence type="ECO:0000259" key="5">
    <source>
        <dbReference type="Pfam" id="PF01464"/>
    </source>
</evidence>
<dbReference type="Gene3D" id="1.25.20.10">
    <property type="entry name" value="Bacterial muramidases"/>
    <property type="match status" value="1"/>
</dbReference>
<evidence type="ECO:0000256" key="2">
    <source>
        <dbReference type="ARBA" id="ARBA00009387"/>
    </source>
</evidence>
<dbReference type="Pfam" id="PF01464">
    <property type="entry name" value="SLT"/>
    <property type="match status" value="1"/>
</dbReference>
<dbReference type="InterPro" id="IPR023346">
    <property type="entry name" value="Lysozyme-like_dom_sf"/>
</dbReference>
<dbReference type="GO" id="GO:0042597">
    <property type="term" value="C:periplasmic space"/>
    <property type="evidence" value="ECO:0007669"/>
    <property type="project" value="InterPro"/>
</dbReference>
<dbReference type="InterPro" id="IPR008939">
    <property type="entry name" value="Lytic_TGlycosylase_superhlx_U"/>
</dbReference>
<dbReference type="PANTHER" id="PTHR37423">
    <property type="entry name" value="SOLUBLE LYTIC MUREIN TRANSGLYCOSYLASE-RELATED"/>
    <property type="match status" value="1"/>
</dbReference>
<feature type="domain" description="Transglycosylase SLT" evidence="5">
    <location>
        <begin position="493"/>
        <end position="595"/>
    </location>
</feature>
<dbReference type="Proteomes" id="UP000433652">
    <property type="component" value="Unassembled WGS sequence"/>
</dbReference>
<keyword evidence="3 4" id="KW-0732">Signal</keyword>
<proteinExistence type="inferred from homology"/>
<evidence type="ECO:0000256" key="1">
    <source>
        <dbReference type="ARBA" id="ARBA00007734"/>
    </source>
</evidence>
<comment type="caution">
    <text evidence="6">The sequence shown here is derived from an EMBL/GenBank/DDBJ whole genome shotgun (WGS) entry which is preliminary data.</text>
</comment>
<comment type="similarity">
    <text evidence="2">Belongs to the virb1 family.</text>
</comment>
<dbReference type="SUPFAM" id="SSF53955">
    <property type="entry name" value="Lysozyme-like"/>
    <property type="match status" value="1"/>
</dbReference>
<feature type="signal peptide" evidence="4">
    <location>
        <begin position="1"/>
        <end position="26"/>
    </location>
</feature>
<dbReference type="CDD" id="cd13401">
    <property type="entry name" value="Slt70-like"/>
    <property type="match status" value="1"/>
</dbReference>
<evidence type="ECO:0000313" key="6">
    <source>
        <dbReference type="EMBL" id="MXO59205.1"/>
    </source>
</evidence>
<evidence type="ECO:0000256" key="4">
    <source>
        <dbReference type="SAM" id="SignalP"/>
    </source>
</evidence>
<gene>
    <name evidence="6" type="ORF">GRI89_06590</name>
</gene>
<sequence length="650" mass="70569">MSSMVRRLTIATLLCTSTTLAAPVHAQDAVYEASDWDRARADLVAKGPGRMAPAIGQWEQLKANKNLPFDTYASFLLTYPGFPDAGTLQGYAEEALKSQFVATDRLAAFFDRYPPISNYARAHYALALMAQRPSDAPAVALAAWRGGEMSDTAEAAISANFGSRFTQDDQDARMDALLWQRDVTGAARQFTRTSPSKQGLFAARLSILQGGDGATTDPAAMSDPGYLYNRSRELRTEGRAREAVSLLSTRRPLAARPFDPTSWVTEQLSVARMGGAQAARDIASKIDDAFAPGADVSVMEYKLRDDYTSLVWLGGTQALWNLGDAAGAVPLFYRYGNAARTPQTRSKGFFWAGHAAQRAGQADEAKRYYEMAAAYPDRFYGQLALSRLGRSMPAMSGAPSGSPSAAERQAFTSAPLTAAVTEVARDAPWSVGIRFYREMAAQADSLGDYLLVTELARDIGRRDLAVIAADAAAADGLQGFTTLGYPTLVTPPGTNWTLVHAITRQESQFAQNAISHAGARGLMQLMPGTAREEAGKAGIQYMSASLVDDASYNMRLGSNYIDRMLSYYDGSYPLAIAAYNAGPGNVNKWLAANGDPRRGSISWIDWIEKIPIYETKNYVQRVLENAVVYESLHPEKAPYGDARTLDSLLR</sequence>
<evidence type="ECO:0000256" key="3">
    <source>
        <dbReference type="ARBA" id="ARBA00022729"/>
    </source>
</evidence>
<organism evidence="6 7">
    <name type="scientific">Croceibacterium salegens</name>
    <dbReference type="NCBI Taxonomy" id="1737568"/>
    <lineage>
        <taxon>Bacteria</taxon>
        <taxon>Pseudomonadati</taxon>
        <taxon>Pseudomonadota</taxon>
        <taxon>Alphaproteobacteria</taxon>
        <taxon>Sphingomonadales</taxon>
        <taxon>Erythrobacteraceae</taxon>
        <taxon>Croceibacterium</taxon>
    </lineage>
</organism>
<dbReference type="GO" id="GO:0004553">
    <property type="term" value="F:hydrolase activity, hydrolyzing O-glycosyl compounds"/>
    <property type="evidence" value="ECO:0007669"/>
    <property type="project" value="InterPro"/>
</dbReference>
<dbReference type="AlphaFoldDB" id="A0A6I4STH2"/>
<dbReference type="InterPro" id="IPR008258">
    <property type="entry name" value="Transglycosylase_SLT_dom_1"/>
</dbReference>
<keyword evidence="7" id="KW-1185">Reference proteome</keyword>
<dbReference type="RefSeq" id="WP_159793402.1">
    <property type="nucleotide sequence ID" value="NZ_WTYM01000033.1"/>
</dbReference>
<feature type="chain" id="PRO_5026189544" evidence="4">
    <location>
        <begin position="27"/>
        <end position="650"/>
    </location>
</feature>
<accession>A0A6I4STH2</accession>
<name>A0A6I4STH2_9SPHN</name>
<comment type="similarity">
    <text evidence="1">Belongs to the transglycosylase Slt family.</text>
</comment>
<dbReference type="PANTHER" id="PTHR37423:SF2">
    <property type="entry name" value="MEMBRANE-BOUND LYTIC MUREIN TRANSGLYCOSYLASE C"/>
    <property type="match status" value="1"/>
</dbReference>
<dbReference type="OrthoDB" id="9815002at2"/>
<protein>
    <submittedName>
        <fullName evidence="6">Transglycosylase SLT domain-containing protein</fullName>
    </submittedName>
</protein>
<reference evidence="6 7" key="1">
    <citation type="submission" date="2019-12" db="EMBL/GenBank/DDBJ databases">
        <title>Genomic-based taxomic classification of the family Erythrobacteraceae.</title>
        <authorList>
            <person name="Xu L."/>
        </authorList>
    </citation>
    <scope>NUCLEOTIDE SEQUENCE [LARGE SCALE GENOMIC DNA]</scope>
    <source>
        <strain evidence="6 7">MCCC 1K01500</strain>
    </source>
</reference>
<dbReference type="SUPFAM" id="SSF48435">
    <property type="entry name" value="Bacterial muramidases"/>
    <property type="match status" value="1"/>
</dbReference>